<evidence type="ECO:0000313" key="10">
    <source>
        <dbReference type="Proteomes" id="UP000242877"/>
    </source>
</evidence>
<keyword evidence="4 7" id="KW-1133">Transmembrane helix</keyword>
<dbReference type="PROSITE" id="PS50850">
    <property type="entry name" value="MFS"/>
    <property type="match status" value="1"/>
</dbReference>
<feature type="transmembrane region" description="Helical" evidence="7">
    <location>
        <begin position="129"/>
        <end position="147"/>
    </location>
</feature>
<feature type="region of interest" description="Disordered" evidence="6">
    <location>
        <begin position="1"/>
        <end position="46"/>
    </location>
</feature>
<dbReference type="AlphaFoldDB" id="A0A166NEW4"/>
<feature type="transmembrane region" description="Helical" evidence="7">
    <location>
        <begin position="254"/>
        <end position="274"/>
    </location>
</feature>
<dbReference type="PANTHER" id="PTHR23501:SF191">
    <property type="entry name" value="VACUOLAR BASIC AMINO ACID TRANSPORTER 4"/>
    <property type="match status" value="1"/>
</dbReference>
<proteinExistence type="predicted"/>
<dbReference type="GO" id="GO:0000329">
    <property type="term" value="C:fungal-type vacuole membrane"/>
    <property type="evidence" value="ECO:0007669"/>
    <property type="project" value="TreeGrafter"/>
</dbReference>
<evidence type="ECO:0000256" key="5">
    <source>
        <dbReference type="ARBA" id="ARBA00023136"/>
    </source>
</evidence>
<dbReference type="GO" id="GO:0012505">
    <property type="term" value="C:endomembrane system"/>
    <property type="evidence" value="ECO:0007669"/>
    <property type="project" value="UniProtKB-SubCell"/>
</dbReference>
<feature type="transmembrane region" description="Helical" evidence="7">
    <location>
        <begin position="186"/>
        <end position="209"/>
    </location>
</feature>
<dbReference type="PANTHER" id="PTHR23501">
    <property type="entry name" value="MAJOR FACILITATOR SUPERFAMILY"/>
    <property type="match status" value="1"/>
</dbReference>
<dbReference type="Gene3D" id="1.20.1250.20">
    <property type="entry name" value="MFS general substrate transporter like domains"/>
    <property type="match status" value="2"/>
</dbReference>
<dbReference type="Pfam" id="PF07690">
    <property type="entry name" value="MFS_1"/>
    <property type="match status" value="1"/>
</dbReference>
<dbReference type="Proteomes" id="UP000242877">
    <property type="component" value="Unassembled WGS sequence"/>
</dbReference>
<keyword evidence="3 7" id="KW-0812">Transmembrane</keyword>
<evidence type="ECO:0000259" key="8">
    <source>
        <dbReference type="PROSITE" id="PS50850"/>
    </source>
</evidence>
<feature type="transmembrane region" description="Helical" evidence="7">
    <location>
        <begin position="454"/>
        <end position="476"/>
    </location>
</feature>
<feature type="compositionally biased region" description="Polar residues" evidence="6">
    <location>
        <begin position="1"/>
        <end position="14"/>
    </location>
</feature>
<feature type="transmembrane region" description="Helical" evidence="7">
    <location>
        <begin position="361"/>
        <end position="378"/>
    </location>
</feature>
<comment type="caution">
    <text evidence="9">The sequence shown here is derived from an EMBL/GenBank/DDBJ whole genome shotgun (WGS) entry which is preliminary data.</text>
</comment>
<dbReference type="InterPro" id="IPR011701">
    <property type="entry name" value="MFS"/>
</dbReference>
<dbReference type="GO" id="GO:0015174">
    <property type="term" value="F:basic amino acid transmembrane transporter activity"/>
    <property type="evidence" value="ECO:0007669"/>
    <property type="project" value="TreeGrafter"/>
</dbReference>
<feature type="transmembrane region" description="Helical" evidence="7">
    <location>
        <begin position="215"/>
        <end position="234"/>
    </location>
</feature>
<feature type="transmembrane region" description="Helical" evidence="7">
    <location>
        <begin position="153"/>
        <end position="174"/>
    </location>
</feature>
<keyword evidence="2" id="KW-0813">Transport</keyword>
<reference evidence="9 10" key="1">
    <citation type="journal article" date="2016" name="Genome Biol. Evol.">
        <title>Divergent and convergent evolution of fungal pathogenicity.</title>
        <authorList>
            <person name="Shang Y."/>
            <person name="Xiao G."/>
            <person name="Zheng P."/>
            <person name="Cen K."/>
            <person name="Zhan S."/>
            <person name="Wang C."/>
        </authorList>
    </citation>
    <scope>NUCLEOTIDE SEQUENCE [LARGE SCALE GENOMIC DNA]</scope>
    <source>
        <strain evidence="9 10">ARSEF 7405</strain>
    </source>
</reference>
<feature type="transmembrane region" description="Helical" evidence="7">
    <location>
        <begin position="385"/>
        <end position="404"/>
    </location>
</feature>
<evidence type="ECO:0000256" key="4">
    <source>
        <dbReference type="ARBA" id="ARBA00022989"/>
    </source>
</evidence>
<dbReference type="InterPro" id="IPR036259">
    <property type="entry name" value="MFS_trans_sf"/>
</dbReference>
<feature type="domain" description="Major facilitator superfamily (MFS) profile" evidence="8">
    <location>
        <begin position="64"/>
        <end position="549"/>
    </location>
</feature>
<dbReference type="SUPFAM" id="SSF103473">
    <property type="entry name" value="MFS general substrate transporter"/>
    <property type="match status" value="1"/>
</dbReference>
<sequence length="557" mass="59922">MAIAQDSSTEGTPRSTERTPLLRDVERGDESPVPSNVADGQAAQGDAGQPVVMKEYSTAEAVLIMSSVWVGVFLAALDMTIVSTLSVPISSYFNSLSLLSWVASSYLVSTSACQPLLGKLTDIFSRRTGLIYSNVLFGLGNLLSGIATQPWMIILGRVVAGMGGGGLNAISTFIMSDLVPLRRRGVWQGMGNICFGVGAAGGGLFGGWINDTWGWRWAFLVQVPFMVFSTILVLCKVNIPIKEHNQSRLKRIDFLGSFTLTISLVLLLIGLNTGGNQVPWTHPLIIAAFILAAIFLGLFVYVEECVALEPVIPVKLLLHRTVMSACLTNWFTTMVTMSIITYIPVYFQVSGNSATEAGARLAPYAIGTAMGSMGFGVLMNATGRYLFFGWLSLLLVVIANADIVTFSLHTSVWEPFAVMAALGVGYGGMLTITLVALVAAVDHRLQAIVTSASYAFRSTGSCIGITVASSIFQNLLKQELWTHLGSLPNADEVIGRLRDNIDELNHLPAHIHAAAVESYATALHGVFVTTLGIAVLAFLSVLMMREHKLHNNLSRRD</sequence>
<evidence type="ECO:0000256" key="2">
    <source>
        <dbReference type="ARBA" id="ARBA00022448"/>
    </source>
</evidence>
<name>A0A166NEW4_9EURO</name>
<evidence type="ECO:0000256" key="1">
    <source>
        <dbReference type="ARBA" id="ARBA00004127"/>
    </source>
</evidence>
<feature type="compositionally biased region" description="Basic and acidic residues" evidence="6">
    <location>
        <begin position="15"/>
        <end position="30"/>
    </location>
</feature>
<evidence type="ECO:0000313" key="9">
    <source>
        <dbReference type="EMBL" id="KZZ89570.1"/>
    </source>
</evidence>
<feature type="transmembrane region" description="Helical" evidence="7">
    <location>
        <begin position="62"/>
        <end position="86"/>
    </location>
</feature>
<dbReference type="VEuPathDB" id="FungiDB:AAP_04325"/>
<feature type="transmembrane region" description="Helical" evidence="7">
    <location>
        <begin position="322"/>
        <end position="349"/>
    </location>
</feature>
<comment type="subcellular location">
    <subcellularLocation>
        <location evidence="1">Endomembrane system</location>
        <topology evidence="1">Multi-pass membrane protein</topology>
    </subcellularLocation>
</comment>
<evidence type="ECO:0000256" key="3">
    <source>
        <dbReference type="ARBA" id="ARBA00022692"/>
    </source>
</evidence>
<accession>A0A166NEW4</accession>
<feature type="transmembrane region" description="Helical" evidence="7">
    <location>
        <begin position="416"/>
        <end position="442"/>
    </location>
</feature>
<evidence type="ECO:0000256" key="7">
    <source>
        <dbReference type="SAM" id="Phobius"/>
    </source>
</evidence>
<keyword evidence="5 7" id="KW-0472">Membrane</keyword>
<dbReference type="OrthoDB" id="3437016at2759"/>
<evidence type="ECO:0000256" key="6">
    <source>
        <dbReference type="SAM" id="MobiDB-lite"/>
    </source>
</evidence>
<feature type="transmembrane region" description="Helical" evidence="7">
    <location>
        <begin position="280"/>
        <end position="302"/>
    </location>
</feature>
<dbReference type="InterPro" id="IPR020846">
    <property type="entry name" value="MFS_dom"/>
</dbReference>
<organism evidence="9 10">
    <name type="scientific">Ascosphaera apis ARSEF 7405</name>
    <dbReference type="NCBI Taxonomy" id="392613"/>
    <lineage>
        <taxon>Eukaryota</taxon>
        <taxon>Fungi</taxon>
        <taxon>Dikarya</taxon>
        <taxon>Ascomycota</taxon>
        <taxon>Pezizomycotina</taxon>
        <taxon>Eurotiomycetes</taxon>
        <taxon>Eurotiomycetidae</taxon>
        <taxon>Onygenales</taxon>
        <taxon>Ascosphaeraceae</taxon>
        <taxon>Ascosphaera</taxon>
    </lineage>
</organism>
<dbReference type="EMBL" id="AZGZ01000020">
    <property type="protein sequence ID" value="KZZ89570.1"/>
    <property type="molecule type" value="Genomic_DNA"/>
</dbReference>
<gene>
    <name evidence="9" type="ORF">AAP_04325</name>
</gene>
<keyword evidence="10" id="KW-1185">Reference proteome</keyword>
<protein>
    <submittedName>
        <fullName evidence="9">Major facilitator superfamily domain, general substrate transporter</fullName>
    </submittedName>
</protein>
<feature type="transmembrane region" description="Helical" evidence="7">
    <location>
        <begin position="522"/>
        <end position="544"/>
    </location>
</feature>
<feature type="transmembrane region" description="Helical" evidence="7">
    <location>
        <begin position="98"/>
        <end position="117"/>
    </location>
</feature>